<reference evidence="1" key="1">
    <citation type="submission" date="2021-05" db="EMBL/GenBank/DDBJ databases">
        <authorList>
            <person name="Alioto T."/>
            <person name="Alioto T."/>
            <person name="Gomez Garrido J."/>
        </authorList>
    </citation>
    <scope>NUCLEOTIDE SEQUENCE</scope>
</reference>
<organism evidence="1">
    <name type="scientific">Culex pipiens</name>
    <name type="common">House mosquito</name>
    <dbReference type="NCBI Taxonomy" id="7175"/>
    <lineage>
        <taxon>Eukaryota</taxon>
        <taxon>Metazoa</taxon>
        <taxon>Ecdysozoa</taxon>
        <taxon>Arthropoda</taxon>
        <taxon>Hexapoda</taxon>
        <taxon>Insecta</taxon>
        <taxon>Pterygota</taxon>
        <taxon>Neoptera</taxon>
        <taxon>Endopterygota</taxon>
        <taxon>Diptera</taxon>
        <taxon>Nematocera</taxon>
        <taxon>Culicoidea</taxon>
        <taxon>Culicidae</taxon>
        <taxon>Culicinae</taxon>
        <taxon>Culicini</taxon>
        <taxon>Culex</taxon>
        <taxon>Culex</taxon>
    </lineage>
</organism>
<name>A0A8D8CN11_CULPI</name>
<dbReference type="AlphaFoldDB" id="A0A8D8CN11"/>
<dbReference type="EMBL" id="HBUE01124744">
    <property type="protein sequence ID" value="CAG6494137.1"/>
    <property type="molecule type" value="Transcribed_RNA"/>
</dbReference>
<accession>A0A8D8CN11</accession>
<proteinExistence type="predicted"/>
<evidence type="ECO:0000313" key="1">
    <source>
        <dbReference type="EMBL" id="CAG6494137.1"/>
    </source>
</evidence>
<protein>
    <submittedName>
        <fullName evidence="1">(northern house mosquito) hypothetical protein</fullName>
    </submittedName>
</protein>
<sequence length="158" mass="17947">MELDVRLVPELFLTSSATVSLSPCSLRTQRLIIGILILVLHHLPPRSPPPNPSIDPLLFLNFHLLPISLLTVLAIVPIGDLKVIPPTILRFINLTLDKLRPQRNPVLITQQSRFLLQDLLVIRASQILLQRQIRPDTALLELHRTFRVAHALRTDLLR</sequence>